<dbReference type="GO" id="GO:0008360">
    <property type="term" value="P:regulation of cell shape"/>
    <property type="evidence" value="ECO:0007669"/>
    <property type="project" value="UniProtKB-KW"/>
</dbReference>
<feature type="active site" evidence="7">
    <location>
        <position position="174"/>
    </location>
</feature>
<organism evidence="12 13">
    <name type="scientific">Jeotgalibaca arthritidis</name>
    <dbReference type="NCBI Taxonomy" id="1868794"/>
    <lineage>
        <taxon>Bacteria</taxon>
        <taxon>Bacillati</taxon>
        <taxon>Bacillota</taxon>
        <taxon>Bacilli</taxon>
        <taxon>Lactobacillales</taxon>
        <taxon>Carnobacteriaceae</taxon>
        <taxon>Jeotgalibaca</taxon>
    </lineage>
</organism>
<evidence type="ECO:0000256" key="7">
    <source>
        <dbReference type="PIRSR" id="PIRSR618044-1"/>
    </source>
</evidence>
<evidence type="ECO:0000256" key="8">
    <source>
        <dbReference type="PIRSR" id="PIRSR618044-2"/>
    </source>
</evidence>
<keyword evidence="12" id="KW-0645">Protease</keyword>
<keyword evidence="13" id="KW-1185">Reference proteome</keyword>
<feature type="transmembrane region" description="Helical" evidence="10">
    <location>
        <begin position="15"/>
        <end position="33"/>
    </location>
</feature>
<keyword evidence="4" id="KW-0133">Cell shape</keyword>
<dbReference type="PANTHER" id="PTHR21581">
    <property type="entry name" value="D-ALANYL-D-ALANINE CARBOXYPEPTIDASE"/>
    <property type="match status" value="1"/>
</dbReference>
<dbReference type="GO" id="GO:0071555">
    <property type="term" value="P:cell wall organization"/>
    <property type="evidence" value="ECO:0007669"/>
    <property type="project" value="UniProtKB-KW"/>
</dbReference>
<feature type="domain" description="Peptidase S11 D-alanyl-D-alanine carboxypeptidase A N-terminal" evidence="11">
    <location>
        <begin position="84"/>
        <end position="316"/>
    </location>
</feature>
<dbReference type="GO" id="GO:0009252">
    <property type="term" value="P:peptidoglycan biosynthetic process"/>
    <property type="evidence" value="ECO:0007669"/>
    <property type="project" value="UniProtKB-KW"/>
</dbReference>
<accession>A0A6G7K8W4</accession>
<dbReference type="PRINTS" id="PR00725">
    <property type="entry name" value="DADACBPTASE1"/>
</dbReference>
<dbReference type="AlphaFoldDB" id="A0A6G7K8W4"/>
<protein>
    <submittedName>
        <fullName evidence="12">D-alanyl-D-alanine carboxypeptidase</fullName>
    </submittedName>
</protein>
<dbReference type="KEGG" id="jar:G7057_03855"/>
<keyword evidence="12" id="KW-0121">Carboxypeptidase</keyword>
<proteinExistence type="inferred from homology"/>
<keyword evidence="5" id="KW-0573">Peptidoglycan synthesis</keyword>
<feature type="active site" description="Acyl-ester intermediate" evidence="7">
    <location>
        <position position="114"/>
    </location>
</feature>
<keyword evidence="2" id="KW-0732">Signal</keyword>
<comment type="similarity">
    <text evidence="1 9">Belongs to the peptidase S11 family.</text>
</comment>
<keyword evidence="3" id="KW-0378">Hydrolase</keyword>
<keyword evidence="10" id="KW-0472">Membrane</keyword>
<evidence type="ECO:0000313" key="13">
    <source>
        <dbReference type="Proteomes" id="UP000501451"/>
    </source>
</evidence>
<feature type="binding site" evidence="8">
    <location>
        <position position="287"/>
    </location>
    <ligand>
        <name>substrate</name>
    </ligand>
</feature>
<dbReference type="PANTHER" id="PTHR21581:SF6">
    <property type="entry name" value="TRAFFICKING PROTEIN PARTICLE COMPLEX SUBUNIT 12"/>
    <property type="match status" value="1"/>
</dbReference>
<gene>
    <name evidence="12" type="ORF">G7057_03855</name>
</gene>
<dbReference type="SUPFAM" id="SSF56601">
    <property type="entry name" value="beta-lactamase/transpeptidase-like"/>
    <property type="match status" value="1"/>
</dbReference>
<dbReference type="GO" id="GO:0009002">
    <property type="term" value="F:serine-type D-Ala-D-Ala carboxypeptidase activity"/>
    <property type="evidence" value="ECO:0007669"/>
    <property type="project" value="InterPro"/>
</dbReference>
<dbReference type="EMBL" id="CP049740">
    <property type="protein sequence ID" value="QII81695.1"/>
    <property type="molecule type" value="Genomic_DNA"/>
</dbReference>
<dbReference type="InterPro" id="IPR012338">
    <property type="entry name" value="Beta-lactam/transpept-like"/>
</dbReference>
<evidence type="ECO:0000256" key="3">
    <source>
        <dbReference type="ARBA" id="ARBA00022801"/>
    </source>
</evidence>
<dbReference type="RefSeq" id="WP_166161489.1">
    <property type="nucleotide sequence ID" value="NZ_CP049740.1"/>
</dbReference>
<keyword evidence="6" id="KW-0961">Cell wall biogenesis/degradation</keyword>
<evidence type="ECO:0000259" key="11">
    <source>
        <dbReference type="Pfam" id="PF00768"/>
    </source>
</evidence>
<dbReference type="Proteomes" id="UP000501451">
    <property type="component" value="Chromosome"/>
</dbReference>
<evidence type="ECO:0000256" key="5">
    <source>
        <dbReference type="ARBA" id="ARBA00022984"/>
    </source>
</evidence>
<evidence type="ECO:0000256" key="4">
    <source>
        <dbReference type="ARBA" id="ARBA00022960"/>
    </source>
</evidence>
<keyword evidence="10" id="KW-0812">Transmembrane</keyword>
<reference evidence="12 13" key="1">
    <citation type="journal article" date="2017" name="Int. J. Syst. Evol. Microbiol.">
        <title>Jeotgalibaca porci sp. nov. and Jeotgalibaca arthritidis sp. nov., isolated from pigs, and emended description of the genus Jeotgalibaca.</title>
        <authorList>
            <person name="Zamora L."/>
            <person name="Perez-Sancho M."/>
            <person name="Dominguez L."/>
            <person name="Fernandez-Garayzabal J.F."/>
            <person name="Vela A.I."/>
        </authorList>
    </citation>
    <scope>NUCLEOTIDE SEQUENCE [LARGE SCALE GENOMIC DNA]</scope>
    <source>
        <strain evidence="12 13">CECT 9157</strain>
    </source>
</reference>
<evidence type="ECO:0000256" key="2">
    <source>
        <dbReference type="ARBA" id="ARBA00022729"/>
    </source>
</evidence>
<dbReference type="InterPro" id="IPR018044">
    <property type="entry name" value="Peptidase_S11"/>
</dbReference>
<dbReference type="Pfam" id="PF00768">
    <property type="entry name" value="Peptidase_S11"/>
    <property type="match status" value="1"/>
</dbReference>
<keyword evidence="10" id="KW-1133">Transmembrane helix</keyword>
<dbReference type="Gene3D" id="3.40.710.10">
    <property type="entry name" value="DD-peptidase/beta-lactamase superfamily"/>
    <property type="match status" value="1"/>
</dbReference>
<evidence type="ECO:0000256" key="9">
    <source>
        <dbReference type="RuleBase" id="RU004016"/>
    </source>
</evidence>
<evidence type="ECO:0000256" key="10">
    <source>
        <dbReference type="SAM" id="Phobius"/>
    </source>
</evidence>
<evidence type="ECO:0000256" key="1">
    <source>
        <dbReference type="ARBA" id="ARBA00007164"/>
    </source>
</evidence>
<evidence type="ECO:0000256" key="6">
    <source>
        <dbReference type="ARBA" id="ARBA00023316"/>
    </source>
</evidence>
<feature type="active site" description="Proton acceptor" evidence="7">
    <location>
        <position position="117"/>
    </location>
</feature>
<name>A0A6G7K8W4_9LACT</name>
<dbReference type="InterPro" id="IPR001967">
    <property type="entry name" value="Peptidase_S11_N"/>
</dbReference>
<dbReference type="GO" id="GO:0006508">
    <property type="term" value="P:proteolysis"/>
    <property type="evidence" value="ECO:0007669"/>
    <property type="project" value="InterPro"/>
</dbReference>
<sequence length="346" mass="38087">MKRKKIRSRKRKQKFGKKLLISSICISVCYYIAEETTLLFPNDTAVVEGVVEGPDPQANAVDQQNNDFIETVIESDSALIDLSAVNSSGVVLTRLNDETVIAAKNPDQVLYPASLTKIMTVITAIDLIDDLNEDVVMEEVFFDGLFEQEAAITGFLVDEVVTYNDLLYGAVLPSGADACLALAYKLAGSEEKFVALMNQKAGELGLSHTRFSNVTGLHDKNNYSSAKDLSVLLEYALENDDFYRVFTTIDYQVEPTNMNPYGIYLVNSVFRHGEQYPKMLDYIIGAKTGFTEEAGVCLASLAIINDEPYILITLGAGAQKAGPDYVDIVDPLHVMDAIAIYSQLEK</sequence>
<evidence type="ECO:0000313" key="12">
    <source>
        <dbReference type="EMBL" id="QII81695.1"/>
    </source>
</evidence>